<keyword evidence="2" id="KW-1185">Reference proteome</keyword>
<evidence type="ECO:0000313" key="1">
    <source>
        <dbReference type="EMBL" id="KAI0033408.1"/>
    </source>
</evidence>
<dbReference type="EMBL" id="MU273520">
    <property type="protein sequence ID" value="KAI0033408.1"/>
    <property type="molecule type" value="Genomic_DNA"/>
</dbReference>
<organism evidence="1 2">
    <name type="scientific">Vararia minispora EC-137</name>
    <dbReference type="NCBI Taxonomy" id="1314806"/>
    <lineage>
        <taxon>Eukaryota</taxon>
        <taxon>Fungi</taxon>
        <taxon>Dikarya</taxon>
        <taxon>Basidiomycota</taxon>
        <taxon>Agaricomycotina</taxon>
        <taxon>Agaricomycetes</taxon>
        <taxon>Russulales</taxon>
        <taxon>Lachnocladiaceae</taxon>
        <taxon>Vararia</taxon>
    </lineage>
</organism>
<accession>A0ACB8QP48</accession>
<protein>
    <submittedName>
        <fullName evidence="1">Mitochondrial ribosomal subunit protein-domain-containing protein</fullName>
    </submittedName>
</protein>
<name>A0ACB8QP48_9AGAM</name>
<dbReference type="Proteomes" id="UP000814128">
    <property type="component" value="Unassembled WGS sequence"/>
</dbReference>
<proteinExistence type="predicted"/>
<reference evidence="1" key="1">
    <citation type="submission" date="2021-02" db="EMBL/GenBank/DDBJ databases">
        <authorList>
            <consortium name="DOE Joint Genome Institute"/>
            <person name="Ahrendt S."/>
            <person name="Looney B.P."/>
            <person name="Miyauchi S."/>
            <person name="Morin E."/>
            <person name="Drula E."/>
            <person name="Courty P.E."/>
            <person name="Chicoki N."/>
            <person name="Fauchery L."/>
            <person name="Kohler A."/>
            <person name="Kuo A."/>
            <person name="Labutti K."/>
            <person name="Pangilinan J."/>
            <person name="Lipzen A."/>
            <person name="Riley R."/>
            <person name="Andreopoulos W."/>
            <person name="He G."/>
            <person name="Johnson J."/>
            <person name="Barry K.W."/>
            <person name="Grigoriev I.V."/>
            <person name="Nagy L."/>
            <person name="Hibbett D."/>
            <person name="Henrissat B."/>
            <person name="Matheny P.B."/>
            <person name="Labbe J."/>
            <person name="Martin F."/>
        </authorList>
    </citation>
    <scope>NUCLEOTIDE SEQUENCE</scope>
    <source>
        <strain evidence="1">EC-137</strain>
    </source>
</reference>
<comment type="caution">
    <text evidence="1">The sequence shown here is derived from an EMBL/GenBank/DDBJ whole genome shotgun (WGS) entry which is preliminary data.</text>
</comment>
<reference evidence="1" key="2">
    <citation type="journal article" date="2022" name="New Phytol.">
        <title>Evolutionary transition to the ectomycorrhizal habit in the genomes of a hyperdiverse lineage of mushroom-forming fungi.</title>
        <authorList>
            <person name="Looney B."/>
            <person name="Miyauchi S."/>
            <person name="Morin E."/>
            <person name="Drula E."/>
            <person name="Courty P.E."/>
            <person name="Kohler A."/>
            <person name="Kuo A."/>
            <person name="LaButti K."/>
            <person name="Pangilinan J."/>
            <person name="Lipzen A."/>
            <person name="Riley R."/>
            <person name="Andreopoulos W."/>
            <person name="He G."/>
            <person name="Johnson J."/>
            <person name="Nolan M."/>
            <person name="Tritt A."/>
            <person name="Barry K.W."/>
            <person name="Grigoriev I.V."/>
            <person name="Nagy L.G."/>
            <person name="Hibbett D."/>
            <person name="Henrissat B."/>
            <person name="Matheny P.B."/>
            <person name="Labbe J."/>
            <person name="Martin F.M."/>
        </authorList>
    </citation>
    <scope>NUCLEOTIDE SEQUENCE</scope>
    <source>
        <strain evidence="1">EC-137</strain>
    </source>
</reference>
<evidence type="ECO:0000313" key="2">
    <source>
        <dbReference type="Proteomes" id="UP000814128"/>
    </source>
</evidence>
<gene>
    <name evidence="1" type="ORF">K488DRAFT_77902</name>
</gene>
<sequence length="215" mass="24502">MDDIKDFEYDDTTAIGHRYIEQQRRVLHYFRLIEHEMPNLVAFRQPFVPPTSETPVTVRSLNYGEEHPATAKRVIVAKVAHLPLRNKAAVHKFCVLAGVRWSPESPKDSGFRYKEEGGEHGYIKISCETFSEPSQNLKWASDTLDRLIREANNLEKDKLSDIPIDTRHLQAKIAKAGVGYRTPDFAVGGKTRRASPPSIKDFPPSWLPKLPPRTE</sequence>